<feature type="compositionally biased region" description="Polar residues" evidence="2">
    <location>
        <begin position="119"/>
        <end position="131"/>
    </location>
</feature>
<dbReference type="PANTHER" id="PTHR47027:SF30">
    <property type="entry name" value="THAP-TYPE DOMAIN-CONTAINING PROTEIN"/>
    <property type="match status" value="1"/>
</dbReference>
<dbReference type="SUPFAM" id="SSF56219">
    <property type="entry name" value="DNase I-like"/>
    <property type="match status" value="1"/>
</dbReference>
<dbReference type="PROSITE" id="PS50878">
    <property type="entry name" value="RT_POL"/>
    <property type="match status" value="1"/>
</dbReference>
<evidence type="ECO:0000256" key="1">
    <source>
        <dbReference type="SAM" id="Coils"/>
    </source>
</evidence>
<evidence type="ECO:0000313" key="4">
    <source>
        <dbReference type="EMBL" id="KAF7342021.1"/>
    </source>
</evidence>
<keyword evidence="4" id="KW-0548">Nucleotidyltransferase</keyword>
<dbReference type="SUPFAM" id="SSF53098">
    <property type="entry name" value="Ribonuclease H-like"/>
    <property type="match status" value="1"/>
</dbReference>
<dbReference type="InterPro" id="IPR036691">
    <property type="entry name" value="Endo/exonu/phosph_ase_sf"/>
</dbReference>
<feature type="domain" description="Reverse transcriptase" evidence="3">
    <location>
        <begin position="1216"/>
        <end position="1489"/>
    </location>
</feature>
<gene>
    <name evidence="4" type="ORF">MVEN_01789400</name>
</gene>
<dbReference type="OrthoDB" id="3051112at2759"/>
<feature type="region of interest" description="Disordered" evidence="2">
    <location>
        <begin position="1"/>
        <end position="101"/>
    </location>
</feature>
<dbReference type="Gene3D" id="3.60.10.10">
    <property type="entry name" value="Endonuclease/exonuclease/phosphatase"/>
    <property type="match status" value="1"/>
</dbReference>
<dbReference type="InterPro" id="IPR000477">
    <property type="entry name" value="RT_dom"/>
</dbReference>
<keyword evidence="1" id="KW-0175">Coiled coil</keyword>
<feature type="region of interest" description="Disordered" evidence="2">
    <location>
        <begin position="369"/>
        <end position="441"/>
    </location>
</feature>
<dbReference type="GO" id="GO:0003964">
    <property type="term" value="F:RNA-directed DNA polymerase activity"/>
    <property type="evidence" value="ECO:0007669"/>
    <property type="project" value="UniProtKB-KW"/>
</dbReference>
<dbReference type="InterPro" id="IPR005135">
    <property type="entry name" value="Endo/exonuclease/phosphatase"/>
</dbReference>
<feature type="coiled-coil region" evidence="1">
    <location>
        <begin position="334"/>
        <end position="366"/>
    </location>
</feature>
<proteinExistence type="predicted"/>
<feature type="compositionally biased region" description="Low complexity" evidence="2">
    <location>
        <begin position="134"/>
        <end position="144"/>
    </location>
</feature>
<evidence type="ECO:0000259" key="3">
    <source>
        <dbReference type="PROSITE" id="PS50878"/>
    </source>
</evidence>
<dbReference type="Proteomes" id="UP000620124">
    <property type="component" value="Unassembled WGS sequence"/>
</dbReference>
<feature type="compositionally biased region" description="Polar residues" evidence="2">
    <location>
        <begin position="709"/>
        <end position="723"/>
    </location>
</feature>
<organism evidence="4 5">
    <name type="scientific">Mycena venus</name>
    <dbReference type="NCBI Taxonomy" id="2733690"/>
    <lineage>
        <taxon>Eukaryota</taxon>
        <taxon>Fungi</taxon>
        <taxon>Dikarya</taxon>
        <taxon>Basidiomycota</taxon>
        <taxon>Agaricomycotina</taxon>
        <taxon>Agaricomycetes</taxon>
        <taxon>Agaricomycetidae</taxon>
        <taxon>Agaricales</taxon>
        <taxon>Marasmiineae</taxon>
        <taxon>Mycenaceae</taxon>
        <taxon>Mycena</taxon>
    </lineage>
</organism>
<reference evidence="4" key="1">
    <citation type="submission" date="2020-05" db="EMBL/GenBank/DDBJ databases">
        <title>Mycena genomes resolve the evolution of fungal bioluminescence.</title>
        <authorList>
            <person name="Tsai I.J."/>
        </authorList>
    </citation>
    <scope>NUCLEOTIDE SEQUENCE</scope>
    <source>
        <strain evidence="4">CCC161011</strain>
    </source>
</reference>
<dbReference type="Gene3D" id="3.30.420.10">
    <property type="entry name" value="Ribonuclease H-like superfamily/Ribonuclease H"/>
    <property type="match status" value="1"/>
</dbReference>
<accession>A0A8H6XK94</accession>
<dbReference type="GO" id="GO:0003676">
    <property type="term" value="F:nucleic acid binding"/>
    <property type="evidence" value="ECO:0007669"/>
    <property type="project" value="InterPro"/>
</dbReference>
<feature type="region of interest" description="Disordered" evidence="2">
    <location>
        <begin position="119"/>
        <end position="144"/>
    </location>
</feature>
<dbReference type="Pfam" id="PF00078">
    <property type="entry name" value="RVT_1"/>
    <property type="match status" value="1"/>
</dbReference>
<dbReference type="InterPro" id="IPR012337">
    <property type="entry name" value="RNaseH-like_sf"/>
</dbReference>
<name>A0A8H6XK94_9AGAR</name>
<comment type="caution">
    <text evidence="4">The sequence shown here is derived from an EMBL/GenBank/DDBJ whole genome shotgun (WGS) entry which is preliminary data.</text>
</comment>
<feature type="compositionally biased region" description="Polar residues" evidence="2">
    <location>
        <begin position="15"/>
        <end position="29"/>
    </location>
</feature>
<keyword evidence="4" id="KW-0695">RNA-directed DNA polymerase</keyword>
<keyword evidence="5" id="KW-1185">Reference proteome</keyword>
<feature type="region of interest" description="Disordered" evidence="2">
    <location>
        <begin position="703"/>
        <end position="725"/>
    </location>
</feature>
<protein>
    <submittedName>
        <fullName evidence="4">RNA-directed DNA polymerase from mobile element jockey</fullName>
    </submittedName>
</protein>
<evidence type="ECO:0000313" key="5">
    <source>
        <dbReference type="Proteomes" id="UP000620124"/>
    </source>
</evidence>
<dbReference type="EMBL" id="JACAZI010000017">
    <property type="protein sequence ID" value="KAF7342021.1"/>
    <property type="molecule type" value="Genomic_DNA"/>
</dbReference>
<sequence>MACGAYEDDCYTAPSVPTQPSSPTNSGHPSTEGRPGPTIVLPPLKDRPVPSVSLFSNLKKSKGRKGIHAGDSASPSTWNETMDAFNSSTALEQAPGTMEGQMNTDTVPVSRQANATAIVTPQEGPLNTDNDSPAAASNGTDATAAQEGSLYVPIPSSPTSDAFMAGVANHEPPPSPRILASAAPSTTRSMHKQTDKSFDARTGVKAKSKATGNPLDSAPKGFLETDLVLYNHIGLAPPSSNDSAAKYREKAVQNEMKLVQYMVSLERGASASRKENTQRLGELSKILADVKSSTQQSLNTNPDFLAVHKGVAYNRATIESILDALPTNDFYDSIGELTETVEDMRKKADEAEKEEMRKQIATLRELAHPSTAPGTAAAAQPLAAPAAVHAPGASGTMAHATTPTATGQQQQPVGNLKRPGPPKFSARGKQQRADNAGPLPGSSDIIFGPIENLPANPTPAYLSAIASAAVAVVLRSATATGQHAAIGVDDASIRFKSRNKAGIFTALVERFPPIAGQSASFRAEAATAASTADNEALLSILRGGSAPQMSQRHLYNSLRIITWNIHGDLAIKITQPHIIRLINANDIVIFQETWLRPEQEHLLALPKGFEIIARSRGNGGTMRGSKGGVAVVLCNNIPYNVLEDLSGPDLIALELERLYLIGAYVLPSTNNSWWIWTDVHPKIRFAEALAWCAANRRKPVAGAADLNGRTGSDSPPSSILQRSSMDEVETNTRGTWILNTCEDSRMEILNGTRFEASPQGAFTSFQPGGMAVVDYALFSCDFLDLLPPNTIQIVPTPSSWSDHAILALHVTFPTTPTPNPPNVTLTHALNDPDVTPRCSPTPCDKLAQETIEAGQSDEEATLRLYGTILPIGPRRTTVHIASSCKNPGRIDARAAFGLYWGDNSRHNRGWCIPGRQLDGRAMLIGILWALGVSNAARPLEIYTTSKYAIRGICYSAGKNHTRGWDCANGDLFERIADTILQRTSQISFHHISQPHTNTALSGARKLAHGAISSSDRSVLTVPDVPKTILVPPVPGQTVQKVVTSLPKDDPPKPKAQIIVTAAQLAIGDKPDAHRNRLTVRRLQSENLNRLLNAETIREWWEIIRGFTDKKPRDARVTAEQLRDVFRVRLNPPAVMPSHFDADLKRLRDLMSAAIPSETPDHTDEGFFSRPFELPDIEKMKRKLRSRSSKSARGIDQCSYKKIQSIPDEALLKLFNYCVKEGTGPQDWFTTILVGLLKLGKPGDDPDSYRLVGLECCLLKCLTLLIDMRIRAWAESRNILPDSQNGFREKYRTHNNSFILRCSIDRARAKGKPLYVAFLDLTNAFPSTDLPTLWMKLYAAGVSGPLFDWLRMLYARMSYVVRQGSVLTAAFKSLIGVLTGDTASPILWNIYFADLADVFDPDPDDICLNGRPVSHLEQADDVVLFSTTAAGLQRKIDRFFGWCKANFMVISATKTEWMLFGELPPNIPIMTVGETVIKLVKSYKFVGVLFTSTDRDIFAAHYAKKASKARAVANTTFAAKSMIGCLPPPEGIRLYMARINPHLTFGCKVCLDVVPSHLAKLTDVQHEFIRRLLGVNSRSILTVLFTETGIIPLSYRRVALALGYLIYLLTLPAHHLANAAYLDSLRLAQHGHPCWLSDLRVVLLLLPVPVQLSALDLSVDGVNGIRKAVDAAGQKWLNDEITAMSSRLPLIQGRLERNENRDFVSTALKLRQYLRVPVPAHRKALTRLLLSSHTLGIEILRWKERLRARVPRESRFCRFCRLAVESEGHAMLGCTYPELVALRYSFLDDIYRLAPDLPRAWVSTEVFLRVLLQRQDFDLVQRLAKYTFDVFAIYATCLVFRPAEYLYNTLE</sequence>
<dbReference type="InterPro" id="IPR036397">
    <property type="entry name" value="RNaseH_sf"/>
</dbReference>
<feature type="compositionally biased region" description="Acidic residues" evidence="2">
    <location>
        <begin position="1"/>
        <end position="10"/>
    </location>
</feature>
<feature type="compositionally biased region" description="Polar residues" evidence="2">
    <location>
        <begin position="73"/>
        <end position="91"/>
    </location>
</feature>
<feature type="region of interest" description="Disordered" evidence="2">
    <location>
        <begin position="182"/>
        <end position="217"/>
    </location>
</feature>
<dbReference type="PANTHER" id="PTHR47027">
    <property type="entry name" value="REVERSE TRANSCRIPTASE DOMAIN-CONTAINING PROTEIN"/>
    <property type="match status" value="1"/>
</dbReference>
<evidence type="ECO:0000256" key="2">
    <source>
        <dbReference type="SAM" id="MobiDB-lite"/>
    </source>
</evidence>
<keyword evidence="4" id="KW-0808">Transferase</keyword>
<feature type="compositionally biased region" description="Low complexity" evidence="2">
    <location>
        <begin position="369"/>
        <end position="412"/>
    </location>
</feature>
<dbReference type="Pfam" id="PF03372">
    <property type="entry name" value="Exo_endo_phos"/>
    <property type="match status" value="1"/>
</dbReference>
<dbReference type="CDD" id="cd01650">
    <property type="entry name" value="RT_nLTR_like"/>
    <property type="match status" value="1"/>
</dbReference>